<evidence type="ECO:0000313" key="1">
    <source>
        <dbReference type="EMBL" id="UNY47165.1"/>
    </source>
</evidence>
<dbReference type="EMBL" id="OM638103">
    <property type="protein sequence ID" value="UNY47165.1"/>
    <property type="molecule type" value="Genomic_DNA"/>
</dbReference>
<keyword evidence="2" id="KW-1185">Reference proteome</keyword>
<organism evidence="1 2">
    <name type="scientific">Cronobacter phage LPCS28</name>
    <dbReference type="NCBI Taxonomy" id="2924885"/>
    <lineage>
        <taxon>Viruses</taxon>
        <taxon>Duplodnaviria</taxon>
        <taxon>Heunggongvirae</taxon>
        <taxon>Uroviricota</taxon>
        <taxon>Caudoviricetes</taxon>
        <taxon>Pantevenvirales</taxon>
        <taxon>Straboviridae</taxon>
        <taxon>Nanhuvirus</taxon>
        <taxon>Nanhuvirus LPCS28</taxon>
    </lineage>
</organism>
<proteinExistence type="predicted"/>
<dbReference type="Pfam" id="PF06019">
    <property type="entry name" value="Phage_30_8"/>
    <property type="match status" value="1"/>
</dbReference>
<protein>
    <submittedName>
        <fullName evidence="1">Uncharacterized protein</fullName>
    </submittedName>
</protein>
<gene>
    <name evidence="1" type="ORF">EHEKIMEA_00283</name>
</gene>
<accession>A0AAE9K6N6</accession>
<dbReference type="InterPro" id="IPR009258">
    <property type="entry name" value="Phage_T4_Gp30.8"/>
</dbReference>
<sequence length="120" mass="14322">MKINLNKTIKTKDHDGYKAQVVHDKMWHLVAVQGDVVECMTPEGPSDDFCYHIQLINFFTNEVYQLKQVIYGHIRSETYEDEDYSEDVIWYENARIRCESLIEKMNKKGEIDLDFWKKVQ</sequence>
<dbReference type="Proteomes" id="UP000832072">
    <property type="component" value="Segment"/>
</dbReference>
<evidence type="ECO:0000313" key="2">
    <source>
        <dbReference type="Proteomes" id="UP000832072"/>
    </source>
</evidence>
<name>A0AAE9K6N6_9CAUD</name>
<reference evidence="1 2" key="1">
    <citation type="submission" date="2022-02" db="EMBL/GenBank/DDBJ databases">
        <authorList>
            <person name="Tian F."/>
            <person name="Li J."/>
            <person name="Li F."/>
            <person name="Tong Y."/>
        </authorList>
    </citation>
    <scope>NUCLEOTIDE SEQUENCE [LARGE SCALE GENOMIC DNA]</scope>
</reference>